<dbReference type="SUPFAM" id="SSF55729">
    <property type="entry name" value="Acyl-CoA N-acyltransferases (Nat)"/>
    <property type="match status" value="1"/>
</dbReference>
<evidence type="ECO:0000313" key="3">
    <source>
        <dbReference type="Proteomes" id="UP001193081"/>
    </source>
</evidence>
<dbReference type="Pfam" id="PF13302">
    <property type="entry name" value="Acetyltransf_3"/>
    <property type="match status" value="1"/>
</dbReference>
<sequence>MSIAIGHSTIRAWALDDAEALARYANNPNVAANLRDGFPHPYPKSDAEAFLRNAIARSPRTIFAIARDEEAIGSIGLMIGSDVHRFTGECSINSCMPRPMYNNRASLDHPRHIGRGSALVCCPYGSWRSPPHH</sequence>
<name>A0ABS4D9E9_9CHLR</name>
<protein>
    <submittedName>
        <fullName evidence="2">GNAT family N-acetyltransferase</fullName>
    </submittedName>
</protein>
<proteinExistence type="predicted"/>
<organism evidence="2 3">
    <name type="scientific">Candidatus Chloroploca mongolica</name>
    <dbReference type="NCBI Taxonomy" id="2528176"/>
    <lineage>
        <taxon>Bacteria</taxon>
        <taxon>Bacillati</taxon>
        <taxon>Chloroflexota</taxon>
        <taxon>Chloroflexia</taxon>
        <taxon>Chloroflexales</taxon>
        <taxon>Chloroflexineae</taxon>
        <taxon>Oscillochloridaceae</taxon>
        <taxon>Candidatus Chloroploca</taxon>
    </lineage>
</organism>
<dbReference type="EMBL" id="SIJK02000015">
    <property type="protein sequence ID" value="MBP1466071.1"/>
    <property type="molecule type" value="Genomic_DNA"/>
</dbReference>
<dbReference type="InterPro" id="IPR016181">
    <property type="entry name" value="Acyl_CoA_acyltransferase"/>
</dbReference>
<comment type="caution">
    <text evidence="2">The sequence shown here is derived from an EMBL/GenBank/DDBJ whole genome shotgun (WGS) entry which is preliminary data.</text>
</comment>
<dbReference type="Gene3D" id="3.40.630.30">
    <property type="match status" value="1"/>
</dbReference>
<evidence type="ECO:0000259" key="1">
    <source>
        <dbReference type="Pfam" id="PF13302"/>
    </source>
</evidence>
<dbReference type="Proteomes" id="UP001193081">
    <property type="component" value="Unassembled WGS sequence"/>
</dbReference>
<reference evidence="2 3" key="1">
    <citation type="submission" date="2021-03" db="EMBL/GenBank/DDBJ databases">
        <authorList>
            <person name="Grouzdev D.S."/>
        </authorList>
    </citation>
    <scope>NUCLEOTIDE SEQUENCE [LARGE SCALE GENOMIC DNA]</scope>
    <source>
        <strain evidence="2 3">M50-1</strain>
    </source>
</reference>
<dbReference type="InterPro" id="IPR000182">
    <property type="entry name" value="GNAT_dom"/>
</dbReference>
<evidence type="ECO:0000313" key="2">
    <source>
        <dbReference type="EMBL" id="MBP1466071.1"/>
    </source>
</evidence>
<gene>
    <name evidence="2" type="ORF">EYB53_010185</name>
</gene>
<accession>A0ABS4D9E9</accession>
<keyword evidence="3" id="KW-1185">Reference proteome</keyword>
<feature type="domain" description="N-acetyltransferase" evidence="1">
    <location>
        <begin position="9"/>
        <end position="84"/>
    </location>
</feature>